<evidence type="ECO:0000313" key="3">
    <source>
        <dbReference type="Proteomes" id="UP001190700"/>
    </source>
</evidence>
<evidence type="ECO:0000313" key="2">
    <source>
        <dbReference type="EMBL" id="KAK3284766.1"/>
    </source>
</evidence>
<dbReference type="Proteomes" id="UP001190700">
    <property type="component" value="Unassembled WGS sequence"/>
</dbReference>
<reference evidence="1 3" key="1">
    <citation type="journal article" date="2015" name="Genome Biol. Evol.">
        <title>Comparative Genomics of a Bacterivorous Green Alga Reveals Evolutionary Causalities and Consequences of Phago-Mixotrophic Mode of Nutrition.</title>
        <authorList>
            <person name="Burns J.A."/>
            <person name="Paasch A."/>
            <person name="Narechania A."/>
            <person name="Kim E."/>
        </authorList>
    </citation>
    <scope>NUCLEOTIDE SEQUENCE [LARGE SCALE GENOMIC DNA]</scope>
    <source>
        <strain evidence="1">PLY_AMNH</strain>
    </source>
</reference>
<protein>
    <submittedName>
        <fullName evidence="1">Uncharacterized protein</fullName>
    </submittedName>
</protein>
<sequence>MLFVNDLRKSVFKRVRKAKGVAVWGLSYRNATWPRSVFNYMFNDWLESKCIESTTKGGKAACVKTVRTIWELRTIEHLLDFTVLENGKSYLNAVTNINGTISVVIPPLVITHKSSGVSNVSMSESIAVQYGTAVVTLGGEIQYHENKSTFQGVEIQSHPFGSMNYGLAEPGSVNCAIARRLLTARCRAIPRFMWALGYSVKQRLRHALGITVGHDVEDWKTLSYLDRTALQQSVAATTVEVEAQAQAPALAVGSAEQEPPARQPIVAHQRRQETSEEAEARRVAKRTWDVVVVGVFVQCFNLFGHPRIALACRFSLLTGGCRWGSGENPIGFFDLGTCVKAGLHMSVAVCLSFQLSLTL</sequence>
<dbReference type="EMBL" id="LGRX02012813">
    <property type="protein sequence ID" value="KAK3266812.1"/>
    <property type="molecule type" value="Genomic_DNA"/>
</dbReference>
<comment type="caution">
    <text evidence="1">The sequence shown here is derived from an EMBL/GenBank/DDBJ whole genome shotgun (WGS) entry which is preliminary data.</text>
</comment>
<organism evidence="1 3">
    <name type="scientific">Cymbomonas tetramitiformis</name>
    <dbReference type="NCBI Taxonomy" id="36881"/>
    <lineage>
        <taxon>Eukaryota</taxon>
        <taxon>Viridiplantae</taxon>
        <taxon>Chlorophyta</taxon>
        <taxon>Pyramimonadophyceae</taxon>
        <taxon>Pyramimonadales</taxon>
        <taxon>Pyramimonadaceae</taxon>
        <taxon>Cymbomonas</taxon>
    </lineage>
</organism>
<name>A0AAE0FVJ5_9CHLO</name>
<evidence type="ECO:0000313" key="1">
    <source>
        <dbReference type="EMBL" id="KAK3266812.1"/>
    </source>
</evidence>
<keyword evidence="3" id="KW-1185">Reference proteome</keyword>
<accession>A0AAE0FVJ5</accession>
<gene>
    <name evidence="1" type="ORF">CYMTET_24591</name>
    <name evidence="2" type="ORF">CYMTET_7602</name>
</gene>
<dbReference type="EMBL" id="LGRX02002156">
    <property type="protein sequence ID" value="KAK3284766.1"/>
    <property type="molecule type" value="Genomic_DNA"/>
</dbReference>
<reference evidence="1" key="2">
    <citation type="submission" date="2023-06" db="EMBL/GenBank/DDBJ databases">
        <title>Long-read-based genome assembly of the green algal bacterivore Cymbomonas tetramitiformis.</title>
        <authorList>
            <person name="Gyaltshen Y."/>
            <person name="Rozenberg A."/>
            <person name="Paasch A."/>
            <person name="Burns J.A."/>
            <person name="Warring S."/>
            <person name="Larson R."/>
            <person name="Maurer-Alcala X."/>
            <person name="Dacks J."/>
            <person name="Kim E."/>
        </authorList>
    </citation>
    <scope>NUCLEOTIDE SEQUENCE</scope>
    <source>
        <strain evidence="1">PLY_AMNH</strain>
    </source>
</reference>
<dbReference type="AlphaFoldDB" id="A0AAE0FVJ5"/>
<proteinExistence type="predicted"/>